<evidence type="ECO:0000313" key="4">
    <source>
        <dbReference type="EMBL" id="MCT2042998.1"/>
    </source>
</evidence>
<reference evidence="4 5" key="1">
    <citation type="submission" date="2022-04" db="EMBL/GenBank/DDBJ databases">
        <title>Human microbiome associated bacterial genomes.</title>
        <authorList>
            <person name="Sandstrom S."/>
            <person name="Salamzade R."/>
            <person name="Kalan L.R."/>
        </authorList>
    </citation>
    <scope>NUCLEOTIDE SEQUENCE [LARGE SCALE GENOMIC DNA]</scope>
    <source>
        <strain evidence="5">p3-SID1799</strain>
    </source>
</reference>
<evidence type="ECO:0000313" key="5">
    <source>
        <dbReference type="Proteomes" id="UP001525379"/>
    </source>
</evidence>
<dbReference type="RefSeq" id="WP_260104284.1">
    <property type="nucleotide sequence ID" value="NZ_JALXSQ010000022.1"/>
</dbReference>
<dbReference type="Pfam" id="PF22845">
    <property type="entry name" value="DUF3097_N"/>
    <property type="match status" value="1"/>
</dbReference>
<name>A0ABT2HXF5_9MICO</name>
<evidence type="ECO:0000259" key="3">
    <source>
        <dbReference type="Pfam" id="PF22845"/>
    </source>
</evidence>
<feature type="domain" description="DUF3097" evidence="2">
    <location>
        <begin position="113"/>
        <end position="277"/>
    </location>
</feature>
<dbReference type="EMBL" id="JALXSQ010000022">
    <property type="protein sequence ID" value="MCT2042998.1"/>
    <property type="molecule type" value="Genomic_DNA"/>
</dbReference>
<protein>
    <submittedName>
        <fullName evidence="4">DUF3097 domain-containing protein</fullName>
    </submittedName>
</protein>
<dbReference type="InterPro" id="IPR053883">
    <property type="entry name" value="DUF3097_N"/>
</dbReference>
<feature type="region of interest" description="Disordered" evidence="1">
    <location>
        <begin position="1"/>
        <end position="21"/>
    </location>
</feature>
<gene>
    <name evidence="4" type="ORF">M3D15_06595</name>
</gene>
<sequence length="279" mass="31320">MHDDRYDGDPVAKMRAARMPQEPRKLPIKPGLWLEEASTGFYGQLVGADRRDVVLRDIDGMKRTFPFDGVFFDEDGPVKLAPPVKAQPQARARSRSGSFHVADAPARMAREGRIFVEGRHDAELVEQVWGHDLRVDGVVVEYLEGADHLEEALAMFTPNERRRVGVLLDHLVPGSKEQRIADAVVAKQPAGSILIVGHPYIDIWEGVKPARIGRDAWPVIPKGQSWKHGVCRELGWPAEEQADIARAWQHILSRVRDYRDLEPALVGRVEELIDFVTAP</sequence>
<proteinExistence type="predicted"/>
<dbReference type="Pfam" id="PF11296">
    <property type="entry name" value="DUF3097_C"/>
    <property type="match status" value="1"/>
</dbReference>
<keyword evidence="5" id="KW-1185">Reference proteome</keyword>
<dbReference type="Proteomes" id="UP001525379">
    <property type="component" value="Unassembled WGS sequence"/>
</dbReference>
<evidence type="ECO:0000256" key="1">
    <source>
        <dbReference type="SAM" id="MobiDB-lite"/>
    </source>
</evidence>
<evidence type="ECO:0000259" key="2">
    <source>
        <dbReference type="Pfam" id="PF11296"/>
    </source>
</evidence>
<comment type="caution">
    <text evidence="4">The sequence shown here is derived from an EMBL/GenBank/DDBJ whole genome shotgun (WGS) entry which is preliminary data.</text>
</comment>
<organism evidence="4 5">
    <name type="scientific">Pseudoclavibacter albus</name>
    <dbReference type="NCBI Taxonomy" id="272241"/>
    <lineage>
        <taxon>Bacteria</taxon>
        <taxon>Bacillati</taxon>
        <taxon>Actinomycetota</taxon>
        <taxon>Actinomycetes</taxon>
        <taxon>Micrococcales</taxon>
        <taxon>Microbacteriaceae</taxon>
        <taxon>Pseudoclavibacter</taxon>
    </lineage>
</organism>
<feature type="compositionally biased region" description="Basic and acidic residues" evidence="1">
    <location>
        <begin position="1"/>
        <end position="12"/>
    </location>
</feature>
<accession>A0ABT2HXF5</accession>
<dbReference type="InterPro" id="IPR021447">
    <property type="entry name" value="DUF3097_C"/>
</dbReference>
<feature type="domain" description="DUF3097" evidence="3">
    <location>
        <begin position="26"/>
        <end position="83"/>
    </location>
</feature>